<organism evidence="1 2">
    <name type="scientific">Sclerotinia nivalis</name>
    <dbReference type="NCBI Taxonomy" id="352851"/>
    <lineage>
        <taxon>Eukaryota</taxon>
        <taxon>Fungi</taxon>
        <taxon>Dikarya</taxon>
        <taxon>Ascomycota</taxon>
        <taxon>Pezizomycotina</taxon>
        <taxon>Leotiomycetes</taxon>
        <taxon>Helotiales</taxon>
        <taxon>Sclerotiniaceae</taxon>
        <taxon>Sclerotinia</taxon>
    </lineage>
</organism>
<sequence>MKLRRRDGILGTMGCNRGDTKRQLGLGMEMEVRGTLQNAGPQPRTRMFSLNIISFSPSYNFFSFLVNRIDFFIFLFRDTNFIHRYSPSHKISLDYFLVS</sequence>
<reference evidence="1" key="1">
    <citation type="submission" date="2022-11" db="EMBL/GenBank/DDBJ databases">
        <title>Genome Resource of Sclerotinia nivalis Strain SnTB1, a Plant Pathogen Isolated from American Ginseng.</title>
        <authorList>
            <person name="Fan S."/>
        </authorList>
    </citation>
    <scope>NUCLEOTIDE SEQUENCE</scope>
    <source>
        <strain evidence="1">SnTB1</strain>
    </source>
</reference>
<evidence type="ECO:0000313" key="2">
    <source>
        <dbReference type="Proteomes" id="UP001152300"/>
    </source>
</evidence>
<keyword evidence="2" id="KW-1185">Reference proteome</keyword>
<accession>A0A9X0AT77</accession>
<comment type="caution">
    <text evidence="1">The sequence shown here is derived from an EMBL/GenBank/DDBJ whole genome shotgun (WGS) entry which is preliminary data.</text>
</comment>
<dbReference type="EMBL" id="JAPEIS010000003">
    <property type="protein sequence ID" value="KAJ8068526.1"/>
    <property type="molecule type" value="Genomic_DNA"/>
</dbReference>
<name>A0A9X0AT77_9HELO</name>
<evidence type="ECO:0000313" key="1">
    <source>
        <dbReference type="EMBL" id="KAJ8068526.1"/>
    </source>
</evidence>
<gene>
    <name evidence="1" type="ORF">OCU04_004076</name>
</gene>
<dbReference type="AlphaFoldDB" id="A0A9X0AT77"/>
<proteinExistence type="predicted"/>
<dbReference type="Proteomes" id="UP001152300">
    <property type="component" value="Unassembled WGS sequence"/>
</dbReference>
<protein>
    <submittedName>
        <fullName evidence="1">Uncharacterized protein</fullName>
    </submittedName>
</protein>